<proteinExistence type="predicted"/>
<dbReference type="Proteomes" id="UP000230119">
    <property type="component" value="Unassembled WGS sequence"/>
</dbReference>
<dbReference type="PANTHER" id="PTHR46637">
    <property type="entry name" value="TIS1421-TRANSPOSASE PROTEIN A"/>
    <property type="match status" value="1"/>
</dbReference>
<accession>A0A2M7BRH6</accession>
<dbReference type="PANTHER" id="PTHR46637:SF1">
    <property type="entry name" value="BLL5188 PROTEIN"/>
    <property type="match status" value="1"/>
</dbReference>
<dbReference type="EMBL" id="PEVA01000191">
    <property type="protein sequence ID" value="PIV08081.1"/>
    <property type="molecule type" value="Genomic_DNA"/>
</dbReference>
<dbReference type="InterPro" id="IPR052909">
    <property type="entry name" value="Transposase_6_like"/>
</dbReference>
<evidence type="ECO:0000313" key="2">
    <source>
        <dbReference type="EMBL" id="PIV08081.1"/>
    </source>
</evidence>
<evidence type="ECO:0000313" key="3">
    <source>
        <dbReference type="Proteomes" id="UP000230119"/>
    </source>
</evidence>
<dbReference type="InterPro" id="IPR025161">
    <property type="entry name" value="IS402-like_dom"/>
</dbReference>
<gene>
    <name evidence="2" type="ORF">COS52_04585</name>
</gene>
<evidence type="ECO:0000259" key="1">
    <source>
        <dbReference type="Pfam" id="PF13340"/>
    </source>
</evidence>
<dbReference type="Pfam" id="PF13340">
    <property type="entry name" value="DUF4096"/>
    <property type="match status" value="1"/>
</dbReference>
<reference evidence="3" key="1">
    <citation type="submission" date="2017-09" db="EMBL/GenBank/DDBJ databases">
        <title>Depth-based differentiation of microbial function through sediment-hosted aquifers and enrichment of novel symbionts in the deep terrestrial subsurface.</title>
        <authorList>
            <person name="Probst A.J."/>
            <person name="Ladd B."/>
            <person name="Jarett J.K."/>
            <person name="Geller-Mcgrath D.E."/>
            <person name="Sieber C.M.K."/>
            <person name="Emerson J.B."/>
            <person name="Anantharaman K."/>
            <person name="Thomas B.C."/>
            <person name="Malmstrom R."/>
            <person name="Stieglmeier M."/>
            <person name="Klingl A."/>
            <person name="Woyke T."/>
            <person name="Ryan C.M."/>
            <person name="Banfield J.F."/>
        </authorList>
    </citation>
    <scope>NUCLEOTIDE SEQUENCE [LARGE SCALE GENOMIC DNA]</scope>
</reference>
<dbReference type="AlphaFoldDB" id="A0A2M7BRH6"/>
<feature type="domain" description="Insertion element IS402-like" evidence="1">
    <location>
        <begin position="4"/>
        <end position="78"/>
    </location>
</feature>
<organism evidence="2 3">
    <name type="scientific">Candidatus Roizmanbacteria bacterium CG03_land_8_20_14_0_80_39_12</name>
    <dbReference type="NCBI Taxonomy" id="1974847"/>
    <lineage>
        <taxon>Bacteria</taxon>
        <taxon>Candidatus Roizmaniibacteriota</taxon>
    </lineage>
</organism>
<sequence>MRKLSDKQWNILQPLLPRQDFSKGGKPRVDDKKTVEGILWILTTGAQWNEMPAKYGSGKTCWRRFTQWKKQGVWRNIWQKLLVILDKQDKLTWEIAYLDGTFASAKKGGKK</sequence>
<comment type="caution">
    <text evidence="2">The sequence shown here is derived from an EMBL/GenBank/DDBJ whole genome shotgun (WGS) entry which is preliminary data.</text>
</comment>
<protein>
    <recommendedName>
        <fullName evidence="1">Insertion element IS402-like domain-containing protein</fullName>
    </recommendedName>
</protein>
<name>A0A2M7BRH6_9BACT</name>